<dbReference type="SFLD" id="SFLDG01082">
    <property type="entry name" value="B12-binding_domain_containing"/>
    <property type="match status" value="1"/>
</dbReference>
<dbReference type="PANTHER" id="PTHR43409:SF16">
    <property type="entry name" value="SLR0320 PROTEIN"/>
    <property type="match status" value="1"/>
</dbReference>
<evidence type="ECO:0000259" key="6">
    <source>
        <dbReference type="PROSITE" id="PS51332"/>
    </source>
</evidence>
<dbReference type="InterPro" id="IPR006158">
    <property type="entry name" value="Cobalamin-bd"/>
</dbReference>
<dbReference type="GO" id="GO:0051539">
    <property type="term" value="F:4 iron, 4 sulfur cluster binding"/>
    <property type="evidence" value="ECO:0007669"/>
    <property type="project" value="UniProtKB-KW"/>
</dbReference>
<dbReference type="GO" id="GO:0008168">
    <property type="term" value="F:methyltransferase activity"/>
    <property type="evidence" value="ECO:0007669"/>
    <property type="project" value="UniProtKB-KW"/>
</dbReference>
<name>S0G0L1_9BACT</name>
<sequence length="573" mass="64256">MKLLFVNPVCLDPRITDADATVVPVGLYYLAAQMLNTGYEAAILNLAQADVKDPEAVFAAAVESQHPDVIGFSVTNPTRLSAMSLARTARQIRPRTVIVFGGPAPTFMADYFFSACPELDVIVKGEGEQTLLALVQILAGETGKTDPKICLDLSRIPGLVFRDGNKITDTGPALLIQDLDRLAHPSRYFAFQHLAMSRGCPGACTFCGSPLFWGTRNVRFHSPEWFFEEIRTLADKGISHFYISDDTFTMDRDRVMDLCRKLIHADLNITWHAISRVDRVDPPLLAMMRKAGCIQISYGVESGSDTIKKRLGKPVPNSLAVQAFRRTAAAGMIPRAYFIYGSPGETKNTIQESIDLLMQLQPLGAIFYMLVTFPGTRLYEQAQKTGRVSDEIWHKKIEDLPWFEVDDHLDFDQVKQFGNALRSTFYDHLPEFAANIELMNDPSLYPYHADFLSRLGMTFSHGDYSTDDRIRNPDGTAQTLFEKALSYHPDLRAFLGLGMLFLKHKQMDPALQILDQGQNHFPGSKDLVLCKGICLMNQHRFAGALACLSPFEQHPDVRYYLAICQKELETDHE</sequence>
<keyword evidence="5" id="KW-0411">Iron-sulfur</keyword>
<keyword evidence="2" id="KW-0949">S-adenosyl-L-methionine</keyword>
<dbReference type="SUPFAM" id="SSF48452">
    <property type="entry name" value="TPR-like"/>
    <property type="match status" value="1"/>
</dbReference>
<dbReference type="InterPro" id="IPR036724">
    <property type="entry name" value="Cobalamin-bd_sf"/>
</dbReference>
<dbReference type="Gene3D" id="3.40.50.280">
    <property type="entry name" value="Cobalamin-binding domain"/>
    <property type="match status" value="1"/>
</dbReference>
<evidence type="ECO:0000256" key="4">
    <source>
        <dbReference type="ARBA" id="ARBA00023004"/>
    </source>
</evidence>
<dbReference type="Gene3D" id="1.25.40.10">
    <property type="entry name" value="Tetratricopeptide repeat domain"/>
    <property type="match status" value="1"/>
</dbReference>
<dbReference type="PANTHER" id="PTHR43409">
    <property type="entry name" value="ANAEROBIC MAGNESIUM-PROTOPORPHYRIN IX MONOMETHYL ESTER CYCLASE-RELATED"/>
    <property type="match status" value="1"/>
</dbReference>
<keyword evidence="9" id="KW-1185">Reference proteome</keyword>
<keyword evidence="4" id="KW-0408">Iron</keyword>
<dbReference type="CDD" id="cd01335">
    <property type="entry name" value="Radical_SAM"/>
    <property type="match status" value="1"/>
</dbReference>
<dbReference type="SMART" id="SM00729">
    <property type="entry name" value="Elp3"/>
    <property type="match status" value="1"/>
</dbReference>
<evidence type="ECO:0000256" key="1">
    <source>
        <dbReference type="ARBA" id="ARBA00001966"/>
    </source>
</evidence>
<dbReference type="GO" id="GO:0046872">
    <property type="term" value="F:metal ion binding"/>
    <property type="evidence" value="ECO:0007669"/>
    <property type="project" value="UniProtKB-KW"/>
</dbReference>
<dbReference type="PROSITE" id="PS51332">
    <property type="entry name" value="B12_BINDING"/>
    <property type="match status" value="1"/>
</dbReference>
<dbReference type="InterPro" id="IPR011990">
    <property type="entry name" value="TPR-like_helical_dom_sf"/>
</dbReference>
<dbReference type="SUPFAM" id="SSF102114">
    <property type="entry name" value="Radical SAM enzymes"/>
    <property type="match status" value="1"/>
</dbReference>
<feature type="domain" description="Radical SAM core" evidence="7">
    <location>
        <begin position="186"/>
        <end position="404"/>
    </location>
</feature>
<dbReference type="CDD" id="cd02068">
    <property type="entry name" value="radical_SAM_B12_BD"/>
    <property type="match status" value="1"/>
</dbReference>
<dbReference type="InterPro" id="IPR007197">
    <property type="entry name" value="rSAM"/>
</dbReference>
<keyword evidence="8" id="KW-0808">Transferase</keyword>
<dbReference type="EC" id="2.1.1.-" evidence="8"/>
<dbReference type="InterPro" id="IPR034466">
    <property type="entry name" value="Methyltransferase_Class_B"/>
</dbReference>
<reference evidence="8 9" key="1">
    <citation type="journal article" date="2013" name="Genome Announc.">
        <title>Draft Genome Sequence of Desulfotignum phosphitoxidans DSM 13687 Strain FiPS-3.</title>
        <authorList>
            <person name="Poehlein A."/>
            <person name="Daniel R."/>
            <person name="Simeonova D.D."/>
        </authorList>
    </citation>
    <scope>NUCLEOTIDE SEQUENCE [LARGE SCALE GENOMIC DNA]</scope>
    <source>
        <strain evidence="8 9">DSM 13687</strain>
    </source>
</reference>
<accession>S0G0L1</accession>
<comment type="caution">
    <text evidence="8">The sequence shown here is derived from an EMBL/GenBank/DDBJ whole genome shotgun (WGS) entry which is preliminary data.</text>
</comment>
<feature type="domain" description="B12-binding" evidence="6">
    <location>
        <begin position="8"/>
        <end position="145"/>
    </location>
</feature>
<dbReference type="Proteomes" id="UP000014216">
    <property type="component" value="Unassembled WGS sequence"/>
</dbReference>
<protein>
    <submittedName>
        <fullName evidence="8">Methyltransferase</fullName>
        <ecNumber evidence="8">2.1.1.-</ecNumber>
    </submittedName>
</protein>
<dbReference type="Pfam" id="PF04055">
    <property type="entry name" value="Radical_SAM"/>
    <property type="match status" value="1"/>
</dbReference>
<evidence type="ECO:0000256" key="5">
    <source>
        <dbReference type="ARBA" id="ARBA00023014"/>
    </source>
</evidence>
<keyword evidence="3" id="KW-0479">Metal-binding</keyword>
<dbReference type="GO" id="GO:0005829">
    <property type="term" value="C:cytosol"/>
    <property type="evidence" value="ECO:0007669"/>
    <property type="project" value="TreeGrafter"/>
</dbReference>
<evidence type="ECO:0000313" key="8">
    <source>
        <dbReference type="EMBL" id="EMS80928.1"/>
    </source>
</evidence>
<dbReference type="AlphaFoldDB" id="S0G0L1"/>
<dbReference type="InterPro" id="IPR058240">
    <property type="entry name" value="rSAM_sf"/>
</dbReference>
<evidence type="ECO:0000256" key="2">
    <source>
        <dbReference type="ARBA" id="ARBA00022691"/>
    </source>
</evidence>
<organism evidence="8 9">
    <name type="scientific">Desulfotignum phosphitoxidans DSM 13687</name>
    <dbReference type="NCBI Taxonomy" id="1286635"/>
    <lineage>
        <taxon>Bacteria</taxon>
        <taxon>Pseudomonadati</taxon>
        <taxon>Thermodesulfobacteriota</taxon>
        <taxon>Desulfobacteria</taxon>
        <taxon>Desulfobacterales</taxon>
        <taxon>Desulfobacteraceae</taxon>
        <taxon>Desulfotignum</taxon>
    </lineage>
</organism>
<dbReference type="InterPro" id="IPR051198">
    <property type="entry name" value="BchE-like"/>
</dbReference>
<dbReference type="SFLD" id="SFLDS00029">
    <property type="entry name" value="Radical_SAM"/>
    <property type="match status" value="1"/>
</dbReference>
<dbReference type="RefSeq" id="WP_006963494.1">
    <property type="nucleotide sequence ID" value="NZ_APJX01000001.1"/>
</dbReference>
<dbReference type="Pfam" id="PF02310">
    <property type="entry name" value="B12-binding"/>
    <property type="match status" value="1"/>
</dbReference>
<dbReference type="PATRIC" id="fig|1286635.3.peg.68"/>
<proteinExistence type="predicted"/>
<comment type="cofactor">
    <cofactor evidence="1">
        <name>[4Fe-4S] cluster</name>
        <dbReference type="ChEBI" id="CHEBI:49883"/>
    </cofactor>
</comment>
<dbReference type="OrthoDB" id="9804952at2"/>
<dbReference type="InterPro" id="IPR006638">
    <property type="entry name" value="Elp3/MiaA/NifB-like_rSAM"/>
</dbReference>
<dbReference type="GO" id="GO:0032259">
    <property type="term" value="P:methylation"/>
    <property type="evidence" value="ECO:0007669"/>
    <property type="project" value="UniProtKB-KW"/>
</dbReference>
<dbReference type="SUPFAM" id="SSF52242">
    <property type="entry name" value="Cobalamin (vitamin B12)-binding domain"/>
    <property type="match status" value="1"/>
</dbReference>
<dbReference type="PROSITE" id="PS51918">
    <property type="entry name" value="RADICAL_SAM"/>
    <property type="match status" value="1"/>
</dbReference>
<dbReference type="InterPro" id="IPR023404">
    <property type="entry name" value="rSAM_horseshoe"/>
</dbReference>
<evidence type="ECO:0000259" key="7">
    <source>
        <dbReference type="PROSITE" id="PS51918"/>
    </source>
</evidence>
<dbReference type="GO" id="GO:0031419">
    <property type="term" value="F:cobalamin binding"/>
    <property type="evidence" value="ECO:0007669"/>
    <property type="project" value="InterPro"/>
</dbReference>
<dbReference type="EMBL" id="APJX01000001">
    <property type="protein sequence ID" value="EMS80928.1"/>
    <property type="molecule type" value="Genomic_DNA"/>
</dbReference>
<evidence type="ECO:0000256" key="3">
    <source>
        <dbReference type="ARBA" id="ARBA00022723"/>
    </source>
</evidence>
<evidence type="ECO:0000313" key="9">
    <source>
        <dbReference type="Proteomes" id="UP000014216"/>
    </source>
</evidence>
<keyword evidence="8" id="KW-0489">Methyltransferase</keyword>
<gene>
    <name evidence="8" type="ORF">Dpo_1c00580</name>
</gene>
<dbReference type="Gene3D" id="3.80.30.20">
    <property type="entry name" value="tm_1862 like domain"/>
    <property type="match status" value="1"/>
</dbReference>
<dbReference type="SFLD" id="SFLDG01123">
    <property type="entry name" value="methyltransferase_(Class_B)"/>
    <property type="match status" value="1"/>
</dbReference>